<dbReference type="Gene3D" id="1.10.443.10">
    <property type="entry name" value="Intergrase catalytic core"/>
    <property type="match status" value="1"/>
</dbReference>
<dbReference type="GO" id="GO:0006310">
    <property type="term" value="P:DNA recombination"/>
    <property type="evidence" value="ECO:0007669"/>
    <property type="project" value="UniProtKB-KW"/>
</dbReference>
<accession>A0A858U3H1</accession>
<organism evidence="5 6">
    <name type="scientific">Mycoplasma phocoeninasale</name>
    <dbReference type="NCBI Taxonomy" id="2726117"/>
    <lineage>
        <taxon>Bacteria</taxon>
        <taxon>Bacillati</taxon>
        <taxon>Mycoplasmatota</taxon>
        <taxon>Mollicutes</taxon>
        <taxon>Mycoplasmataceae</taxon>
        <taxon>Mycoplasma</taxon>
    </lineage>
</organism>
<evidence type="ECO:0000313" key="6">
    <source>
        <dbReference type="Proteomes" id="UP000501728"/>
    </source>
</evidence>
<dbReference type="CDD" id="cd01189">
    <property type="entry name" value="INT_ICEBs1_C_like"/>
    <property type="match status" value="1"/>
</dbReference>
<evidence type="ECO:0000256" key="1">
    <source>
        <dbReference type="ARBA" id="ARBA00008857"/>
    </source>
</evidence>
<dbReference type="InterPro" id="IPR010998">
    <property type="entry name" value="Integrase_recombinase_N"/>
</dbReference>
<feature type="domain" description="Tyr recombinase" evidence="4">
    <location>
        <begin position="113"/>
        <end position="298"/>
    </location>
</feature>
<dbReference type="SUPFAM" id="SSF56349">
    <property type="entry name" value="DNA breaking-rejoining enzymes"/>
    <property type="match status" value="1"/>
</dbReference>
<dbReference type="KEGG" id="mphn:HGG64_02660"/>
<gene>
    <name evidence="5" type="ORF">HGG64_02660</name>
</gene>
<keyword evidence="3" id="KW-0233">DNA recombination</keyword>
<evidence type="ECO:0000313" key="5">
    <source>
        <dbReference type="EMBL" id="QJG66589.1"/>
    </source>
</evidence>
<dbReference type="PROSITE" id="PS51898">
    <property type="entry name" value="TYR_RECOMBINASE"/>
    <property type="match status" value="1"/>
</dbReference>
<comment type="similarity">
    <text evidence="1">Belongs to the 'phage' integrase family.</text>
</comment>
<keyword evidence="6" id="KW-1185">Reference proteome</keyword>
<dbReference type="RefSeq" id="WP_169580413.1">
    <property type="nucleotide sequence ID" value="NZ_CP051480.1"/>
</dbReference>
<keyword evidence="2" id="KW-0238">DNA-binding</keyword>
<dbReference type="InterPro" id="IPR011010">
    <property type="entry name" value="DNA_brk_join_enz"/>
</dbReference>
<proteinExistence type="inferred from homology"/>
<sequence length="307" mass="36160">MKDKEDKNLIFHHYFKNWISIYKEGGVRKVTYQKYLNTYKWILKIVPNLYVHEIDRTTYQMILNRYSKEHEKQTTMDFHHHLKAVILDALDDGLIKKDPTRKAIIKGKNPGNKKIKFLNQFQLRTLLNALKLEGKINWDYLIWLVAKTGLRFSEALALTPEDFDFRNQILRINKTWNYKEHSGFAETKNTSSNRKIRIDWQIVVKFSELLKEHPKNKPIFIDDKIYNSTINKRLERLCIANNIPIISIHGLRHTHASLLLFAGVSTATVAQRLGHSGIHTTQKTYLHIIQEMENKDLDLIMRTLAVL</sequence>
<dbReference type="EMBL" id="CP051480">
    <property type="protein sequence ID" value="QJG66589.1"/>
    <property type="molecule type" value="Genomic_DNA"/>
</dbReference>
<dbReference type="GO" id="GO:0015074">
    <property type="term" value="P:DNA integration"/>
    <property type="evidence" value="ECO:0007669"/>
    <property type="project" value="InterPro"/>
</dbReference>
<name>A0A858U3H1_9MOLU</name>
<protein>
    <submittedName>
        <fullName evidence="5">Site-specific integrase</fullName>
    </submittedName>
</protein>
<dbReference type="InterPro" id="IPR002104">
    <property type="entry name" value="Integrase_catalytic"/>
</dbReference>
<evidence type="ECO:0000256" key="2">
    <source>
        <dbReference type="ARBA" id="ARBA00023125"/>
    </source>
</evidence>
<evidence type="ECO:0000259" key="4">
    <source>
        <dbReference type="PROSITE" id="PS51898"/>
    </source>
</evidence>
<evidence type="ECO:0000256" key="3">
    <source>
        <dbReference type="ARBA" id="ARBA00023172"/>
    </source>
</evidence>
<dbReference type="PANTHER" id="PTHR30349">
    <property type="entry name" value="PHAGE INTEGRASE-RELATED"/>
    <property type="match status" value="1"/>
</dbReference>
<dbReference type="InterPro" id="IPR013762">
    <property type="entry name" value="Integrase-like_cat_sf"/>
</dbReference>
<dbReference type="PANTHER" id="PTHR30349:SF64">
    <property type="entry name" value="PROPHAGE INTEGRASE INTD-RELATED"/>
    <property type="match status" value="1"/>
</dbReference>
<dbReference type="InterPro" id="IPR050090">
    <property type="entry name" value="Tyrosine_recombinase_XerCD"/>
</dbReference>
<dbReference type="GO" id="GO:0003677">
    <property type="term" value="F:DNA binding"/>
    <property type="evidence" value="ECO:0007669"/>
    <property type="project" value="UniProtKB-KW"/>
</dbReference>
<dbReference type="Pfam" id="PF00589">
    <property type="entry name" value="Phage_integrase"/>
    <property type="match status" value="1"/>
</dbReference>
<reference evidence="5 6" key="1">
    <citation type="submission" date="2020-04" db="EMBL/GenBank/DDBJ databases">
        <title>Novel Mycoplasma species detected in Phocoena phocoena (harbor porpoise) from the USA.</title>
        <authorList>
            <person name="Volokhov D.V."/>
        </authorList>
    </citation>
    <scope>NUCLEOTIDE SEQUENCE [LARGE SCALE GENOMIC DNA]</scope>
    <source>
        <strain evidence="5 6">C264-NAS</strain>
    </source>
</reference>
<dbReference type="Gene3D" id="1.10.150.130">
    <property type="match status" value="1"/>
</dbReference>
<dbReference type="Proteomes" id="UP000501728">
    <property type="component" value="Chromosome"/>
</dbReference>
<dbReference type="AlphaFoldDB" id="A0A858U3H1"/>